<dbReference type="GO" id="GO:0005886">
    <property type="term" value="C:plasma membrane"/>
    <property type="evidence" value="ECO:0007669"/>
    <property type="project" value="TreeGrafter"/>
</dbReference>
<sequence>MEWRRRPDKPEVTVGGTVHFAVNITSTDIQFNDDLAALCVRDCPAHCNVTPQDCCVWHATLLTCSLRPGDDFDLCVPWSERNVVRTETMCGPFGLYNASIVLSEPGFRIIIYHLQVGNVSIVLGDYINIRGAVCGDMMCHKAVEDCVSCPVDCCAVELGTVVSVAFLVVVITATIVTTLSVAGCVVYRKKKRIGDESWIINYSDITTNPKRAMSSLQSLNKRRGSTGGSLTSALDLQAQQVFAEIGAYEGKTVAIRRIRMKRCIFAGCGSISSQLRKEVFQIRYLEHQNLCKFIGATVKDPTPNIAIISEYCSKGSLNDVLLNDDVPLTWNFRFSFAGDIARGMAFLHSHGITHGRLTSSNCVIDDRWVTKVTDYGLPALRYGEESGEEEEEEAGEQLQRIVPKVYRAPEVRDLPPQKPSSSQPADVYSYAIILYEIATGMDPHSENTWQLDANFKPKINQGQLSNTKCPCSQDYLNLINKCWTFSPQTRLTFDRVKKELRNINPSNTSALAWT</sequence>
<evidence type="ECO:0000256" key="5">
    <source>
        <dbReference type="SAM" id="Phobius"/>
    </source>
</evidence>
<dbReference type="PROSITE" id="PS50011">
    <property type="entry name" value="PROTEIN_KINASE_DOM"/>
    <property type="match status" value="1"/>
</dbReference>
<keyword evidence="5" id="KW-0472">Membrane</keyword>
<keyword evidence="3" id="KW-0456">Lyase</keyword>
<evidence type="ECO:0000256" key="4">
    <source>
        <dbReference type="ARBA" id="ARBA00023293"/>
    </source>
</evidence>
<name>A0AA35RFL8_GEOBA</name>
<dbReference type="EC" id="4.6.1.2" evidence="1"/>
<dbReference type="GO" id="GO:0004016">
    <property type="term" value="F:adenylate cyclase activity"/>
    <property type="evidence" value="ECO:0007669"/>
    <property type="project" value="TreeGrafter"/>
</dbReference>
<evidence type="ECO:0000256" key="2">
    <source>
        <dbReference type="ARBA" id="ARBA00022741"/>
    </source>
</evidence>
<dbReference type="PANTHER" id="PTHR11920">
    <property type="entry name" value="GUANYLYL CYCLASE"/>
    <property type="match status" value="1"/>
</dbReference>
<dbReference type="InterPro" id="IPR001245">
    <property type="entry name" value="Ser-Thr/Tyr_kinase_cat_dom"/>
</dbReference>
<feature type="transmembrane region" description="Helical" evidence="5">
    <location>
        <begin position="158"/>
        <end position="187"/>
    </location>
</feature>
<keyword evidence="8" id="KW-1185">Reference proteome</keyword>
<evidence type="ECO:0000256" key="3">
    <source>
        <dbReference type="ARBA" id="ARBA00023239"/>
    </source>
</evidence>
<keyword evidence="2" id="KW-0547">Nucleotide-binding</keyword>
<dbReference type="Gene3D" id="1.10.510.10">
    <property type="entry name" value="Transferase(Phosphotransferase) domain 1"/>
    <property type="match status" value="1"/>
</dbReference>
<evidence type="ECO:0000313" key="8">
    <source>
        <dbReference type="Proteomes" id="UP001174909"/>
    </source>
</evidence>
<reference evidence="7" key="1">
    <citation type="submission" date="2023-03" db="EMBL/GenBank/DDBJ databases">
        <authorList>
            <person name="Steffen K."/>
            <person name="Cardenas P."/>
        </authorList>
    </citation>
    <scope>NUCLEOTIDE SEQUENCE</scope>
</reference>
<accession>A0AA35RFL8</accession>
<dbReference type="InterPro" id="IPR050401">
    <property type="entry name" value="Cyclic_nucleotide_synthase"/>
</dbReference>
<keyword evidence="7" id="KW-0675">Receptor</keyword>
<keyword evidence="5" id="KW-0812">Transmembrane</keyword>
<dbReference type="Pfam" id="PF07714">
    <property type="entry name" value="PK_Tyr_Ser-Thr"/>
    <property type="match status" value="1"/>
</dbReference>
<gene>
    <name evidence="7" type="ORF">GBAR_LOCUS6541</name>
</gene>
<dbReference type="EMBL" id="CASHTH010000992">
    <property type="protein sequence ID" value="CAI8009781.1"/>
    <property type="molecule type" value="Genomic_DNA"/>
</dbReference>
<dbReference type="InterPro" id="IPR011009">
    <property type="entry name" value="Kinase-like_dom_sf"/>
</dbReference>
<dbReference type="PANTHER" id="PTHR11920:SF507">
    <property type="entry name" value="GUANYLATE CYCLASE"/>
    <property type="match status" value="1"/>
</dbReference>
<dbReference type="GO" id="GO:0001653">
    <property type="term" value="F:peptide receptor activity"/>
    <property type="evidence" value="ECO:0007669"/>
    <property type="project" value="TreeGrafter"/>
</dbReference>
<evidence type="ECO:0000259" key="6">
    <source>
        <dbReference type="PROSITE" id="PS50011"/>
    </source>
</evidence>
<evidence type="ECO:0000313" key="7">
    <source>
        <dbReference type="EMBL" id="CAI8009781.1"/>
    </source>
</evidence>
<organism evidence="7 8">
    <name type="scientific">Geodia barretti</name>
    <name type="common">Barrett's horny sponge</name>
    <dbReference type="NCBI Taxonomy" id="519541"/>
    <lineage>
        <taxon>Eukaryota</taxon>
        <taxon>Metazoa</taxon>
        <taxon>Porifera</taxon>
        <taxon>Demospongiae</taxon>
        <taxon>Heteroscleromorpha</taxon>
        <taxon>Tetractinellida</taxon>
        <taxon>Astrophorina</taxon>
        <taxon>Geodiidae</taxon>
        <taxon>Geodia</taxon>
    </lineage>
</organism>
<dbReference type="GO" id="GO:0004383">
    <property type="term" value="F:guanylate cyclase activity"/>
    <property type="evidence" value="ECO:0007669"/>
    <property type="project" value="UniProtKB-EC"/>
</dbReference>
<dbReference type="Proteomes" id="UP001174909">
    <property type="component" value="Unassembled WGS sequence"/>
</dbReference>
<dbReference type="AlphaFoldDB" id="A0AA35RFL8"/>
<evidence type="ECO:0000256" key="1">
    <source>
        <dbReference type="ARBA" id="ARBA00012202"/>
    </source>
</evidence>
<feature type="non-terminal residue" evidence="7">
    <location>
        <position position="1"/>
    </location>
</feature>
<dbReference type="SUPFAM" id="SSF56112">
    <property type="entry name" value="Protein kinase-like (PK-like)"/>
    <property type="match status" value="1"/>
</dbReference>
<dbReference type="InterPro" id="IPR000719">
    <property type="entry name" value="Prot_kinase_dom"/>
</dbReference>
<keyword evidence="4" id="KW-0141">cGMP biosynthesis</keyword>
<comment type="caution">
    <text evidence="7">The sequence shown here is derived from an EMBL/GenBank/DDBJ whole genome shotgun (WGS) entry which is preliminary data.</text>
</comment>
<proteinExistence type="predicted"/>
<keyword evidence="5" id="KW-1133">Transmembrane helix</keyword>
<dbReference type="GO" id="GO:0007168">
    <property type="term" value="P:receptor guanylyl cyclase signaling pathway"/>
    <property type="evidence" value="ECO:0007669"/>
    <property type="project" value="TreeGrafter"/>
</dbReference>
<protein>
    <recommendedName>
        <fullName evidence="1">guanylate cyclase</fullName>
        <ecNumber evidence="1">4.6.1.2</ecNumber>
    </recommendedName>
</protein>
<feature type="domain" description="Protein kinase" evidence="6">
    <location>
        <begin position="216"/>
        <end position="507"/>
    </location>
</feature>
<dbReference type="GO" id="GO:0005524">
    <property type="term" value="F:ATP binding"/>
    <property type="evidence" value="ECO:0007669"/>
    <property type="project" value="InterPro"/>
</dbReference>
<dbReference type="GO" id="GO:0004672">
    <property type="term" value="F:protein kinase activity"/>
    <property type="evidence" value="ECO:0007669"/>
    <property type="project" value="InterPro"/>
</dbReference>